<dbReference type="RefSeq" id="WP_155467157.1">
    <property type="nucleotide sequence ID" value="NZ_WNKY01000047.1"/>
</dbReference>
<organism evidence="1 2">
    <name type="scientific">Duganella radicis</name>
    <dbReference type="NCBI Taxonomy" id="551988"/>
    <lineage>
        <taxon>Bacteria</taxon>
        <taxon>Pseudomonadati</taxon>
        <taxon>Pseudomonadota</taxon>
        <taxon>Betaproteobacteria</taxon>
        <taxon>Burkholderiales</taxon>
        <taxon>Oxalobacteraceae</taxon>
        <taxon>Telluria group</taxon>
        <taxon>Duganella</taxon>
    </lineage>
</organism>
<name>A0A6L6PQV7_9BURK</name>
<reference evidence="1 2" key="1">
    <citation type="submission" date="2019-11" db="EMBL/GenBank/DDBJ databases">
        <title>Type strains purchased from KCTC, JCM and DSMZ.</title>
        <authorList>
            <person name="Lu H."/>
        </authorList>
    </citation>
    <scope>NUCLEOTIDE SEQUENCE [LARGE SCALE GENOMIC DNA]</scope>
    <source>
        <strain evidence="1 2">KCTC 22382</strain>
    </source>
</reference>
<dbReference type="Proteomes" id="UP000475582">
    <property type="component" value="Unassembled WGS sequence"/>
</dbReference>
<evidence type="ECO:0000313" key="2">
    <source>
        <dbReference type="Proteomes" id="UP000475582"/>
    </source>
</evidence>
<evidence type="ECO:0000313" key="1">
    <source>
        <dbReference type="EMBL" id="MTV41067.1"/>
    </source>
</evidence>
<sequence length="51" mass="5383">MSNSIKQASTDGANNAVATMEGVDQASDQVDMAKLFFKLMKKAEDAAQSST</sequence>
<accession>A0A6L6PQV7</accession>
<dbReference type="AlphaFoldDB" id="A0A6L6PQV7"/>
<gene>
    <name evidence="1" type="ORF">GM676_26250</name>
</gene>
<protein>
    <submittedName>
        <fullName evidence="1">Uncharacterized protein</fullName>
    </submittedName>
</protein>
<dbReference type="EMBL" id="WNKY01000047">
    <property type="protein sequence ID" value="MTV41067.1"/>
    <property type="molecule type" value="Genomic_DNA"/>
</dbReference>
<keyword evidence="2" id="KW-1185">Reference proteome</keyword>
<comment type="caution">
    <text evidence="1">The sequence shown here is derived from an EMBL/GenBank/DDBJ whole genome shotgun (WGS) entry which is preliminary data.</text>
</comment>
<proteinExistence type="predicted"/>